<organism evidence="2 3">
    <name type="scientific">Modestobacter caceresii</name>
    <dbReference type="NCBI Taxonomy" id="1522368"/>
    <lineage>
        <taxon>Bacteria</taxon>
        <taxon>Bacillati</taxon>
        <taxon>Actinomycetota</taxon>
        <taxon>Actinomycetes</taxon>
        <taxon>Geodermatophilales</taxon>
        <taxon>Geodermatophilaceae</taxon>
        <taxon>Modestobacter</taxon>
    </lineage>
</organism>
<keyword evidence="1" id="KW-0732">Signal</keyword>
<dbReference type="Proteomes" id="UP000029713">
    <property type="component" value="Unassembled WGS sequence"/>
</dbReference>
<accession>A0A098Y4D8</accession>
<dbReference type="OrthoDB" id="8317736at2"/>
<dbReference type="STRING" id="1522368.IN07_17800"/>
<dbReference type="PANTHER" id="PTHR43649:SF14">
    <property type="entry name" value="BLR3389 PROTEIN"/>
    <property type="match status" value="1"/>
</dbReference>
<dbReference type="InterPro" id="IPR006059">
    <property type="entry name" value="SBP"/>
</dbReference>
<sequence length="438" mass="46725">MTSQRLTRVGVSASTLVLLASVAACGSSGPSGGSGGGGGEGGTGQVWALQDTTLNPIEEASIERFNEQSEAGDFELATFGNDPYKQRLRTAIGSPQAPDLFFNWGGGNLKEYVDAGTVEDLTPLLDENPELRDAFLPSVLAGAELDGKNYGLPMRGMQPVVLFYNKSVLESAGVEVPETWDDLLTAVDQLKAANVTPIALAGNQAWTELMWAEYLLDRVGGPEVFQNIRDGVEGDWSQPAVLEAMTMLKELIDRGGFGTEFASVGYDVGGASTILAQGDAGFHLMGSWEFVNQLGQSPDFVEAGDLGWAPFPAVTGGEGDPSNLVGNVSNFYSLTTDSENKEAAEEFLSTALTDETYIDDLIAAGDVPPVTGVREKLEEAENSEYTTFIYDQTVDAENFQLSWDQDLAADEATEMLEQLSLFFLGEQTPQGFVDALAG</sequence>
<evidence type="ECO:0000256" key="1">
    <source>
        <dbReference type="SAM" id="SignalP"/>
    </source>
</evidence>
<keyword evidence="3" id="KW-1185">Reference proteome</keyword>
<name>A0A098Y4D8_9ACTN</name>
<dbReference type="SUPFAM" id="SSF53850">
    <property type="entry name" value="Periplasmic binding protein-like II"/>
    <property type="match status" value="1"/>
</dbReference>
<evidence type="ECO:0000313" key="3">
    <source>
        <dbReference type="Proteomes" id="UP000029713"/>
    </source>
</evidence>
<dbReference type="AlphaFoldDB" id="A0A098Y4D8"/>
<comment type="caution">
    <text evidence="2">The sequence shown here is derived from an EMBL/GenBank/DDBJ whole genome shotgun (WGS) entry which is preliminary data.</text>
</comment>
<protein>
    <submittedName>
        <fullName evidence="2">Sugar-binding protein</fullName>
    </submittedName>
</protein>
<feature type="chain" id="PRO_5001942147" evidence="1">
    <location>
        <begin position="27"/>
        <end position="438"/>
    </location>
</feature>
<dbReference type="PROSITE" id="PS51257">
    <property type="entry name" value="PROKAR_LIPOPROTEIN"/>
    <property type="match status" value="1"/>
</dbReference>
<dbReference type="PANTHER" id="PTHR43649">
    <property type="entry name" value="ARABINOSE-BINDING PROTEIN-RELATED"/>
    <property type="match status" value="1"/>
</dbReference>
<dbReference type="EMBL" id="JPMX01000079">
    <property type="protein sequence ID" value="KGH45307.1"/>
    <property type="molecule type" value="Genomic_DNA"/>
</dbReference>
<dbReference type="Gene3D" id="3.40.190.10">
    <property type="entry name" value="Periplasmic binding protein-like II"/>
    <property type="match status" value="2"/>
</dbReference>
<evidence type="ECO:0000313" key="2">
    <source>
        <dbReference type="EMBL" id="KGH45307.1"/>
    </source>
</evidence>
<feature type="signal peptide" evidence="1">
    <location>
        <begin position="1"/>
        <end position="26"/>
    </location>
</feature>
<dbReference type="Pfam" id="PF01547">
    <property type="entry name" value="SBP_bac_1"/>
    <property type="match status" value="1"/>
</dbReference>
<dbReference type="InterPro" id="IPR050490">
    <property type="entry name" value="Bact_solute-bd_prot1"/>
</dbReference>
<proteinExistence type="predicted"/>
<gene>
    <name evidence="2" type="ORF">IN07_17800</name>
</gene>
<reference evidence="2 3" key="1">
    <citation type="submission" date="2014-07" db="EMBL/GenBank/DDBJ databases">
        <title>Biosystematic studies on Modestobacter strains isolated from extreme hyper-arid desert soil and from historic building.</title>
        <authorList>
            <person name="Bukarasam K."/>
            <person name="Bull A."/>
            <person name="Girard G."/>
            <person name="van Wezel G."/>
            <person name="Goodfellow M."/>
        </authorList>
    </citation>
    <scope>NUCLEOTIDE SEQUENCE [LARGE SCALE GENOMIC DNA]</scope>
    <source>
        <strain evidence="2 3">KNN45-2b</strain>
    </source>
</reference>